<dbReference type="SUPFAM" id="SSF53383">
    <property type="entry name" value="PLP-dependent transferases"/>
    <property type="match status" value="1"/>
</dbReference>
<evidence type="ECO:0000256" key="2">
    <source>
        <dbReference type="ARBA" id="ARBA00022801"/>
    </source>
</evidence>
<dbReference type="UniPathway" id="UPA00253">
    <property type="reaction ID" value="UER00329"/>
</dbReference>
<dbReference type="InterPro" id="IPR015424">
    <property type="entry name" value="PyrdxlP-dep_Trfase"/>
</dbReference>
<comment type="pathway">
    <text evidence="4 6">Cofactor biosynthesis; NAD(+) biosynthesis; quinolinate from L-kynurenine: step 2/3.</text>
</comment>
<dbReference type="EC" id="3.7.1.3" evidence="4 5"/>
<protein>
    <recommendedName>
        <fullName evidence="4 5">Kynureninase</fullName>
        <ecNumber evidence="4 5">3.7.1.3</ecNumber>
    </recommendedName>
    <alternativeName>
        <fullName evidence="4">L-kynurenine hydrolase</fullName>
    </alternativeName>
</protein>
<organism evidence="7 8">
    <name type="scientific">Baia soyae</name>
    <dbReference type="NCBI Taxonomy" id="1544746"/>
    <lineage>
        <taxon>Bacteria</taxon>
        <taxon>Bacillati</taxon>
        <taxon>Bacillota</taxon>
        <taxon>Bacilli</taxon>
        <taxon>Bacillales</taxon>
        <taxon>Thermoactinomycetaceae</taxon>
        <taxon>Baia</taxon>
    </lineage>
</organism>
<feature type="binding site" evidence="4">
    <location>
        <begin position="129"/>
        <end position="132"/>
    </location>
    <ligand>
        <name>pyridoxal 5'-phosphate</name>
        <dbReference type="ChEBI" id="CHEBI:597326"/>
    </ligand>
</feature>
<feature type="binding site" evidence="4">
    <location>
        <position position="264"/>
    </location>
    <ligand>
        <name>pyridoxal 5'-phosphate</name>
        <dbReference type="ChEBI" id="CHEBI:597326"/>
    </ligand>
</feature>
<evidence type="ECO:0000256" key="1">
    <source>
        <dbReference type="ARBA" id="ARBA00022642"/>
    </source>
</evidence>
<accession>A0A4R2RMP2</accession>
<dbReference type="PANTHER" id="PTHR14084:SF0">
    <property type="entry name" value="KYNURENINASE"/>
    <property type="match status" value="1"/>
</dbReference>
<dbReference type="HAMAP" id="MF_01970">
    <property type="entry name" value="Kynureninase"/>
    <property type="match status" value="1"/>
</dbReference>
<feature type="binding site" evidence="4">
    <location>
        <position position="235"/>
    </location>
    <ligand>
        <name>pyridoxal 5'-phosphate</name>
        <dbReference type="ChEBI" id="CHEBI:597326"/>
    </ligand>
</feature>
<reference evidence="7 8" key="1">
    <citation type="submission" date="2019-03" db="EMBL/GenBank/DDBJ databases">
        <title>Genomic Encyclopedia of Type Strains, Phase IV (KMG-IV): sequencing the most valuable type-strain genomes for metagenomic binning, comparative biology and taxonomic classification.</title>
        <authorList>
            <person name="Goeker M."/>
        </authorList>
    </citation>
    <scope>NUCLEOTIDE SEQUENCE [LARGE SCALE GENOMIC DNA]</scope>
    <source>
        <strain evidence="7 8">DSM 46831</strain>
    </source>
</reference>
<keyword evidence="2 4" id="KW-0378">Hydrolase</keyword>
<feature type="binding site" evidence="4">
    <location>
        <position position="213"/>
    </location>
    <ligand>
        <name>pyridoxal 5'-phosphate</name>
        <dbReference type="ChEBI" id="CHEBI:597326"/>
    </ligand>
</feature>
<dbReference type="GO" id="GO:0043420">
    <property type="term" value="P:anthranilate metabolic process"/>
    <property type="evidence" value="ECO:0007669"/>
    <property type="project" value="TreeGrafter"/>
</dbReference>
<dbReference type="Proteomes" id="UP000294746">
    <property type="component" value="Unassembled WGS sequence"/>
</dbReference>
<evidence type="ECO:0000256" key="4">
    <source>
        <dbReference type="HAMAP-Rule" id="MF_01970"/>
    </source>
</evidence>
<keyword evidence="8" id="KW-1185">Reference proteome</keyword>
<dbReference type="OrthoDB" id="9812626at2"/>
<evidence type="ECO:0000313" key="8">
    <source>
        <dbReference type="Proteomes" id="UP000294746"/>
    </source>
</evidence>
<evidence type="ECO:0000256" key="5">
    <source>
        <dbReference type="NCBIfam" id="TIGR01814"/>
    </source>
</evidence>
<dbReference type="GO" id="GO:0005737">
    <property type="term" value="C:cytoplasm"/>
    <property type="evidence" value="ECO:0007669"/>
    <property type="project" value="UniProtKB-UniRule"/>
</dbReference>
<keyword evidence="3 4" id="KW-0663">Pyridoxal phosphate</keyword>
<comment type="catalytic activity">
    <reaction evidence="6">
        <text>3-hydroxy-L-kynurenine + H2O = 3-hydroxyanthranilate + L-alanine + H(+)</text>
        <dbReference type="Rhea" id="RHEA:25143"/>
        <dbReference type="ChEBI" id="CHEBI:15377"/>
        <dbReference type="ChEBI" id="CHEBI:15378"/>
        <dbReference type="ChEBI" id="CHEBI:36559"/>
        <dbReference type="ChEBI" id="CHEBI:57972"/>
        <dbReference type="ChEBI" id="CHEBI:58125"/>
        <dbReference type="EC" id="3.7.1.3"/>
    </reaction>
</comment>
<dbReference type="InterPro" id="IPR010111">
    <property type="entry name" value="Kynureninase"/>
</dbReference>
<dbReference type="GO" id="GO:0009435">
    <property type="term" value="P:NAD+ biosynthetic process"/>
    <property type="evidence" value="ECO:0007669"/>
    <property type="project" value="UniProtKB-UniRule"/>
</dbReference>
<evidence type="ECO:0000256" key="6">
    <source>
        <dbReference type="PIRNR" id="PIRNR038800"/>
    </source>
</evidence>
<dbReference type="NCBIfam" id="TIGR01814">
    <property type="entry name" value="kynureninase"/>
    <property type="match status" value="1"/>
</dbReference>
<comment type="function">
    <text evidence="4 6">Catalyzes the cleavage of L-kynurenine (L-Kyn) and L-3-hydroxykynurenine (L-3OHKyn) into anthranilic acid (AA) and 3-hydroxyanthranilic acid (3-OHAA), respectively.</text>
</comment>
<comment type="subunit">
    <text evidence="4 6">Homodimer.</text>
</comment>
<dbReference type="PANTHER" id="PTHR14084">
    <property type="entry name" value="KYNURENINASE"/>
    <property type="match status" value="1"/>
</dbReference>
<comment type="caution">
    <text evidence="7">The sequence shown here is derived from an EMBL/GenBank/DDBJ whole genome shotgun (WGS) entry which is preliminary data.</text>
</comment>
<dbReference type="InterPro" id="IPR015421">
    <property type="entry name" value="PyrdxlP-dep_Trfase_major"/>
</dbReference>
<comment type="caution">
    <text evidence="4">Lacks conserved residue(s) required for the propagation of feature annotation.</text>
</comment>
<name>A0A4R2RMP2_9BACL</name>
<feature type="binding site" evidence="4">
    <location>
        <position position="210"/>
    </location>
    <ligand>
        <name>pyridoxal 5'-phosphate</name>
        <dbReference type="ChEBI" id="CHEBI:597326"/>
    </ligand>
</feature>
<dbReference type="Gene3D" id="3.40.640.10">
    <property type="entry name" value="Type I PLP-dependent aspartate aminotransferase-like (Major domain)"/>
    <property type="match status" value="1"/>
</dbReference>
<dbReference type="GO" id="GO:0019441">
    <property type="term" value="P:L-tryptophan catabolic process to kynurenine"/>
    <property type="evidence" value="ECO:0007669"/>
    <property type="project" value="TreeGrafter"/>
</dbReference>
<dbReference type="UniPathway" id="UPA00334">
    <property type="reaction ID" value="UER00455"/>
</dbReference>
<dbReference type="GO" id="GO:0097053">
    <property type="term" value="P:L-kynurenine catabolic process"/>
    <property type="evidence" value="ECO:0007669"/>
    <property type="project" value="UniProtKB-UniRule"/>
</dbReference>
<dbReference type="PIRSF" id="PIRSF038800">
    <property type="entry name" value="KYNU"/>
    <property type="match status" value="1"/>
</dbReference>
<dbReference type="GO" id="GO:0030170">
    <property type="term" value="F:pyridoxal phosphate binding"/>
    <property type="evidence" value="ECO:0007669"/>
    <property type="project" value="UniProtKB-UniRule"/>
</dbReference>
<dbReference type="GO" id="GO:0030429">
    <property type="term" value="F:kynureninase activity"/>
    <property type="evidence" value="ECO:0007669"/>
    <property type="project" value="UniProtKB-UniRule"/>
</dbReference>
<dbReference type="AlphaFoldDB" id="A0A4R2RMP2"/>
<proteinExistence type="inferred from homology"/>
<comment type="cofactor">
    <cofactor evidence="4 6">
        <name>pyridoxal 5'-phosphate</name>
        <dbReference type="ChEBI" id="CHEBI:597326"/>
    </cofactor>
</comment>
<feature type="binding site" evidence="4">
    <location>
        <position position="101"/>
    </location>
    <ligand>
        <name>pyridoxal 5'-phosphate</name>
        <dbReference type="ChEBI" id="CHEBI:597326"/>
    </ligand>
</feature>
<evidence type="ECO:0000256" key="3">
    <source>
        <dbReference type="ARBA" id="ARBA00022898"/>
    </source>
</evidence>
<dbReference type="GO" id="GO:0019805">
    <property type="term" value="P:quinolinate biosynthetic process"/>
    <property type="evidence" value="ECO:0007669"/>
    <property type="project" value="UniProtKB-UniRule"/>
</dbReference>
<dbReference type="Pfam" id="PF22580">
    <property type="entry name" value="KYNU_C"/>
    <property type="match status" value="1"/>
</dbReference>
<dbReference type="Gene3D" id="3.90.1150.10">
    <property type="entry name" value="Aspartate Aminotransferase, domain 1"/>
    <property type="match status" value="1"/>
</dbReference>
<feature type="binding site" evidence="4">
    <location>
        <position position="102"/>
    </location>
    <ligand>
        <name>pyridoxal 5'-phosphate</name>
        <dbReference type="ChEBI" id="CHEBI:597326"/>
    </ligand>
</feature>
<sequence>MMMKSTQEEAVRFDQQDILSKYRNEFYLIPNQIYLDGNSLGLCSIRAEKTFLETFESWKRDQIDGWSSGEYPWFYLAEMLGAKMAPLVGAKKEEVIATGTTTVNLHQLIATFYHPEGKRTKIIANDLDFPSDIYAIKSQLQLHGLDPEEHFLSVKSRQGRYIDEEDIIACMQDDVTLMILPTVLYRSGQLLDIERLTREAHQRGILIGLDACHSVGAVPHHFHQWGVDFAVWCSYKYLNSGPGSVAAIYVHEKHFGTVPGLAGWFGSDKERQFDMSHVFEPSRQAGAYQLSAPSILNAAPLIGSLSMFEEIGMGSIREKSLSLTRYMMLLIEEELQGWGFVIGNPTEDHRRGGHISLEHEEATRICKALKEANVIPDFRAPNVIRLAPIALYTSYQDVWEAVQRLKSIMVEGKHKVYSHERGVIA</sequence>
<comment type="catalytic activity">
    <reaction evidence="4 6">
        <text>L-kynurenine + H2O = anthranilate + L-alanine + H(+)</text>
        <dbReference type="Rhea" id="RHEA:16813"/>
        <dbReference type="ChEBI" id="CHEBI:15377"/>
        <dbReference type="ChEBI" id="CHEBI:15378"/>
        <dbReference type="ChEBI" id="CHEBI:16567"/>
        <dbReference type="ChEBI" id="CHEBI:57959"/>
        <dbReference type="ChEBI" id="CHEBI:57972"/>
        <dbReference type="EC" id="3.7.1.3"/>
    </reaction>
</comment>
<comment type="pathway">
    <text evidence="4 6">Amino-acid degradation; L-kynurenine degradation; L-alanine and anthranilate from L-kynurenine: step 1/1.</text>
</comment>
<evidence type="ECO:0000313" key="7">
    <source>
        <dbReference type="EMBL" id="TCP63939.1"/>
    </source>
</evidence>
<keyword evidence="1 4" id="KW-0662">Pyridine nucleotide biosynthesis</keyword>
<feature type="modified residue" description="N6-(pyridoxal phosphate)lysine" evidence="4">
    <location>
        <position position="236"/>
    </location>
</feature>
<gene>
    <name evidence="4" type="primary">kynU</name>
    <name evidence="7" type="ORF">EDD57_14517</name>
</gene>
<dbReference type="InterPro" id="IPR015422">
    <property type="entry name" value="PyrdxlP-dep_Trfase_small"/>
</dbReference>
<comment type="similarity">
    <text evidence="4 6">Belongs to the kynureninase family.</text>
</comment>
<dbReference type="EMBL" id="SLXV01000045">
    <property type="protein sequence ID" value="TCP63939.1"/>
    <property type="molecule type" value="Genomic_DNA"/>
</dbReference>